<reference evidence="2 3" key="1">
    <citation type="submission" date="2016-05" db="EMBL/GenBank/DDBJ databases">
        <title>First whole genome sequencing of Entamoeba histolytica HM1:IMSS-clone-6.</title>
        <authorList>
            <person name="Mukherjee Avik.K."/>
            <person name="Izumyama S."/>
            <person name="Nakada-Tsukui K."/>
            <person name="Nozaki T."/>
        </authorList>
    </citation>
    <scope>NUCLEOTIDE SEQUENCE [LARGE SCALE GENOMIC DNA]</scope>
    <source>
        <strain evidence="2 3">HM1:IMSS clone 6</strain>
    </source>
</reference>
<dbReference type="Proteomes" id="UP000078387">
    <property type="component" value="Unassembled WGS sequence"/>
</dbReference>
<name>A0A5K1U3E9_ENTHI</name>
<organism evidence="2 3">
    <name type="scientific">Entamoeba histolytica</name>
    <dbReference type="NCBI Taxonomy" id="5759"/>
    <lineage>
        <taxon>Eukaryota</taxon>
        <taxon>Amoebozoa</taxon>
        <taxon>Evosea</taxon>
        <taxon>Archamoebae</taxon>
        <taxon>Mastigamoebida</taxon>
        <taxon>Entamoebidae</taxon>
        <taxon>Entamoeba</taxon>
    </lineage>
</organism>
<dbReference type="OMA" id="FMKETEQ"/>
<sequence>MTANQSKPIDSFEYQIKLIDTQTELEHTRAIVAQQASEILRLKRKESKVIDLEKELNQLELFMKKTEQQMNDINLGNENDRQRLLDDCQKVKLFFEALQSQVDTLQSLESLTSSV</sequence>
<protein>
    <submittedName>
        <fullName evidence="2">Uncharacterized protein</fullName>
    </submittedName>
</protein>
<gene>
    <name evidence="2" type="ORF">CL6EHI_091480</name>
</gene>
<dbReference type="VEuPathDB" id="AmoebaDB:EHI8A_125510"/>
<evidence type="ECO:0000256" key="1">
    <source>
        <dbReference type="SAM" id="Coils"/>
    </source>
</evidence>
<accession>A0A5K1U3E9</accession>
<evidence type="ECO:0000313" key="2">
    <source>
        <dbReference type="EMBL" id="GAT98274.1"/>
    </source>
</evidence>
<dbReference type="VEuPathDB" id="AmoebaDB:EHI5A_044230"/>
<dbReference type="VEuPathDB" id="AmoebaDB:KM1_048180"/>
<dbReference type="VEuPathDB" id="AmoebaDB:EHI_091480"/>
<dbReference type="VEuPathDB" id="AmoebaDB:EHI7A_117940"/>
<comment type="caution">
    <text evidence="2">The sequence shown here is derived from an EMBL/GenBank/DDBJ whole genome shotgun (WGS) entry which is preliminary data.</text>
</comment>
<dbReference type="AlphaFoldDB" id="A0A5K1U3E9"/>
<evidence type="ECO:0000313" key="3">
    <source>
        <dbReference type="Proteomes" id="UP000078387"/>
    </source>
</evidence>
<dbReference type="EMBL" id="BDEQ01000001">
    <property type="protein sequence ID" value="GAT98274.1"/>
    <property type="molecule type" value="Genomic_DNA"/>
</dbReference>
<proteinExistence type="predicted"/>
<keyword evidence="1" id="KW-0175">Coiled coil</keyword>
<feature type="coiled-coil region" evidence="1">
    <location>
        <begin position="42"/>
        <end position="69"/>
    </location>
</feature>